<organism evidence="2 3">
    <name type="scientific">Lacibacter luteus</name>
    <dbReference type="NCBI Taxonomy" id="2508719"/>
    <lineage>
        <taxon>Bacteria</taxon>
        <taxon>Pseudomonadati</taxon>
        <taxon>Bacteroidota</taxon>
        <taxon>Chitinophagia</taxon>
        <taxon>Chitinophagales</taxon>
        <taxon>Chitinophagaceae</taxon>
        <taxon>Lacibacter</taxon>
    </lineage>
</organism>
<comment type="caution">
    <text evidence="2">The sequence shown here is derived from an EMBL/GenBank/DDBJ whole genome shotgun (WGS) entry which is preliminary data.</text>
</comment>
<keyword evidence="3" id="KW-1185">Reference proteome</keyword>
<proteinExistence type="predicted"/>
<dbReference type="PROSITE" id="PS51257">
    <property type="entry name" value="PROKAR_LIPOPROTEIN"/>
    <property type="match status" value="1"/>
</dbReference>
<dbReference type="Proteomes" id="UP000290204">
    <property type="component" value="Unassembled WGS sequence"/>
</dbReference>
<feature type="chain" id="PRO_5020334610" evidence="1">
    <location>
        <begin position="23"/>
        <end position="168"/>
    </location>
</feature>
<dbReference type="EMBL" id="SDHW01000007">
    <property type="protein sequence ID" value="RXK58096.1"/>
    <property type="molecule type" value="Genomic_DNA"/>
</dbReference>
<reference evidence="2 3" key="1">
    <citation type="submission" date="2019-01" db="EMBL/GenBank/DDBJ databases">
        <title>Lacibacter sp. strain TTM-7.</title>
        <authorList>
            <person name="Chen W.-M."/>
        </authorList>
    </citation>
    <scope>NUCLEOTIDE SEQUENCE [LARGE SCALE GENOMIC DNA]</scope>
    <source>
        <strain evidence="2 3">TTM-7</strain>
    </source>
</reference>
<dbReference type="AlphaFoldDB" id="A0A4Q1CEE4"/>
<dbReference type="RefSeq" id="WP_129132525.1">
    <property type="nucleotide sequence ID" value="NZ_SDHW01000007.1"/>
</dbReference>
<evidence type="ECO:0000313" key="2">
    <source>
        <dbReference type="EMBL" id="RXK58096.1"/>
    </source>
</evidence>
<name>A0A4Q1CEE4_9BACT</name>
<protein>
    <submittedName>
        <fullName evidence="2">Uncharacterized protein</fullName>
    </submittedName>
</protein>
<evidence type="ECO:0000256" key="1">
    <source>
        <dbReference type="SAM" id="SignalP"/>
    </source>
</evidence>
<keyword evidence="1" id="KW-0732">Signal</keyword>
<feature type="signal peptide" evidence="1">
    <location>
        <begin position="1"/>
        <end position="22"/>
    </location>
</feature>
<evidence type="ECO:0000313" key="3">
    <source>
        <dbReference type="Proteomes" id="UP000290204"/>
    </source>
</evidence>
<accession>A0A4Q1CEE4</accession>
<sequence>MKISKISFRLGAILFVSSVLFACKKKNDVPANEITESSALEIYTSWSLTDNSSATVGADIDVLLVKGNITSESQLAALPISDLIDYSDNDSDFETMNLPSSLADGDYSVILDYYDIQKAGKYTIRFKGTASGKIYSFADVAFAVAEDGSTKFPVRITKSGQKFTVSPR</sequence>
<gene>
    <name evidence="2" type="ORF">ESA94_18970</name>
</gene>